<dbReference type="Pfam" id="PF21078">
    <property type="entry name" value="GDH_HM3"/>
    <property type="match status" value="1"/>
</dbReference>
<keyword evidence="8" id="KW-1185">Reference proteome</keyword>
<dbReference type="GO" id="GO:0004069">
    <property type="term" value="F:L-aspartate:2-oxoglutarate aminotransferase activity"/>
    <property type="evidence" value="ECO:0007669"/>
    <property type="project" value="InterPro"/>
</dbReference>
<dbReference type="GO" id="GO:0004352">
    <property type="term" value="F:glutamate dehydrogenase (NAD+) activity"/>
    <property type="evidence" value="ECO:0007669"/>
    <property type="project" value="InterPro"/>
</dbReference>
<dbReference type="InterPro" id="IPR049059">
    <property type="entry name" value="NAD_Glu_DH_HM1"/>
</dbReference>
<dbReference type="Pfam" id="PF21073">
    <property type="entry name" value="GDH_HM1"/>
    <property type="match status" value="1"/>
</dbReference>
<dbReference type="InterPro" id="IPR036291">
    <property type="entry name" value="NAD(P)-bd_dom_sf"/>
</dbReference>
<dbReference type="InterPro" id="IPR049058">
    <property type="entry name" value="NAD_Glu_DH_HM2"/>
</dbReference>
<feature type="domain" description="NAD-glutamate dehydrogenase ACT3" evidence="6">
    <location>
        <begin position="574"/>
        <end position="651"/>
    </location>
</feature>
<evidence type="ECO:0000259" key="5">
    <source>
        <dbReference type="Pfam" id="PF21076"/>
    </source>
</evidence>
<evidence type="ECO:0000313" key="7">
    <source>
        <dbReference type="EMBL" id="GAA4931905.1"/>
    </source>
</evidence>
<evidence type="ECO:0000259" key="3">
    <source>
        <dbReference type="Pfam" id="PF21074"/>
    </source>
</evidence>
<dbReference type="Pfam" id="PF21076">
    <property type="entry name" value="GDH_ACT2"/>
    <property type="match status" value="1"/>
</dbReference>
<dbReference type="EMBL" id="BAABLX010000004">
    <property type="protein sequence ID" value="GAA4931905.1"/>
    <property type="molecule type" value="Genomic_DNA"/>
</dbReference>
<dbReference type="InterPro" id="IPR048381">
    <property type="entry name" value="GDH_C"/>
</dbReference>
<dbReference type="Pfam" id="PF05088">
    <property type="entry name" value="Bac_GDH_CD"/>
    <property type="match status" value="1"/>
</dbReference>
<dbReference type="SUPFAM" id="SSF51735">
    <property type="entry name" value="NAD(P)-binding Rossmann-fold domains"/>
    <property type="match status" value="1"/>
</dbReference>
<name>A0AAV3TY28_9ALTE</name>
<sequence>MWVNCGEQNVEINTVMTESHQVFIERLGHTIEEQHDATQQSALKHFAELYFKRMPLAEFQGRQYKDLYGFAAGWLQLIGDYSGQDARIRVFNPNLEEHGWLCNHTVIQIHVKDSPFLTDSIRMELNRRHIHIHMLQSRVLQVCRDSKGNLVKIFDRNDSTESLAKGHSLQKEALIWFEVGLHSDNSELTEIRNALADILQDIKAVVAGYKPMCQLVLAAEKNLAHAKAFKHANSELIEESRAFLKWLEQGHFTFLGYREFELVKNKGDKEAKLQEMPEARQGLFTRRAQQLDPLPMSQFNLGMAAYYTGDDCIAFTKSNSRSRIHRTAYSDYVVVKKYNDKGEVIGEGRFLGLYTSAVYDNKVAAIPLIRQKVEHVLHETEADLGTYDGKNLLRILETLPRDEMFQISKEQLLELAGDVAQINERPQVRLFMRSDPYGKFINCLLYVPRDIFSTRVRERIQDLIANEIDADECEFNTYFSESILARAHLVFKLKPEYNSNYDVRKLELKTIDITRGWDEHFYASLVESLGEETATKEHRKYEAAFSDGYRESYDARTAVADIATIKSLSETNPVAMSFYQPLNSKPNEIRFKVFHANEPLHLSTIVPMLENFGLKVLGEFPYDIEAENEPVVWLHDFTLVFDGQNQVDVASAKRVFQEAFQAIWLQQAENDAFNRLVLGARISWREVAILRSYARYMKQTASSFGQGYIANTLANHVDITRNLIALFKGKFDPRVNQFTKQDIDRLVRLKSKILDALEAVSNLNDDRIIRRYLDLINGTLRTNYFQKDSQGNHKDYISFKLAPRQIPDIPEPRPLYEIFVYSPKMEGVHLRGGAVARGGLRWSDRLQDYRTEVLGLVKAQQVKNAVIVPNGAKGGFVIKQTPKNASRKELQAQAIGCYQMFIRGLLDITDNIVAGAITPPTDVVRHDGDDAYLVVAADKGTATFSDIANEISHEYGHWLGDAFASGGSQGYDHKGMGITARGAWVSVQRHFKEKGVDVQSEDFTVIGIGDMAGDVFGNGMLLSKNICLTAAFNHLSIFIDPNPNSSKSYIERQRLFANPQLGWDDYDKALISNGGGIFSRAAKSIDISPEMKERFAIEEDKLPPNDLINRLLKAPVDLIWNGGIGTYVKASSESHAMVGDKANDVLRVDGRDLRCKVFGEGGNLGMTQLGRVEFCLEGGACNTDFIDNAAGVDCSDHEVNIKILIDKLVAEGELTEKQRNKLLVDMTDSVSDLVLHNNYQQTQAISIAAESCLPRFPEYRRLISQLEAQGRLDRKLEFLPDDESLLERHSHAKSLTRPELSVLISYVKVMLKELLACDEIADDNYISTIIESAFPRLLRQKFPSQIHNHVLRKEIIATQLANDMVNNGGITFFHRLLESTGAPANSIARAYVTARDVFSMAVFRTEIEMLDFKQTSKVQIKEMDRLIRRVRRGTRWFLRNRRSQLNPGDEIPHFSAALADLAKVMPTILEGETLAKWQSRYDDSKALGFSDQYAGANALPSNLYSGLGVVEAARQSQSELKTVARVFFYLSDRLGLNWFASQISEVSVENNWQAMARESYLDDMETQLRSLTVSFVRLQPTDLTLEDTFERWAEQHRELHQRWAAMMVELQGTTVTDFAMFSVAMRELSDLAQASSFCETLADDSELCTTNIAPITQGNVNSA</sequence>
<dbReference type="InterPro" id="IPR024727">
    <property type="entry name" value="NAD_Glu_DH_N_ACT1"/>
</dbReference>
<dbReference type="InterPro" id="IPR049062">
    <property type="entry name" value="NAD_Glu_DH_ACT2"/>
</dbReference>
<proteinExistence type="predicted"/>
<evidence type="ECO:0000256" key="1">
    <source>
        <dbReference type="ARBA" id="ARBA00023002"/>
    </source>
</evidence>
<dbReference type="InterPro" id="IPR049056">
    <property type="entry name" value="NAD_Glu_DH_HM3"/>
</dbReference>
<gene>
    <name evidence="7" type="primary">gdhB</name>
    <name evidence="7" type="ORF">GCM10025791_05270</name>
</gene>
<protein>
    <submittedName>
        <fullName evidence="7">NAD-glutamate dehydrogenase GdhB</fullName>
    </submittedName>
</protein>
<keyword evidence="1" id="KW-0560">Oxidoreductase</keyword>
<comment type="caution">
    <text evidence="7">The sequence shown here is derived from an EMBL/GenBank/DDBJ whole genome shotgun (WGS) entry which is preliminary data.</text>
</comment>
<dbReference type="PIRSF" id="PIRSF036761">
    <property type="entry name" value="GDH_Mll4104"/>
    <property type="match status" value="1"/>
</dbReference>
<evidence type="ECO:0000313" key="8">
    <source>
        <dbReference type="Proteomes" id="UP001409585"/>
    </source>
</evidence>
<dbReference type="Pfam" id="PF21075">
    <property type="entry name" value="GDH_ACT1"/>
    <property type="match status" value="1"/>
</dbReference>
<evidence type="ECO:0000259" key="6">
    <source>
        <dbReference type="Pfam" id="PF21077"/>
    </source>
</evidence>
<accession>A0AAV3TY28</accession>
<dbReference type="Pfam" id="PF21077">
    <property type="entry name" value="GDH_ACT3"/>
    <property type="match status" value="1"/>
</dbReference>
<feature type="domain" description="NAD-specific glutamate dehydrogenase C-terminal" evidence="3">
    <location>
        <begin position="1293"/>
        <end position="1629"/>
    </location>
</feature>
<dbReference type="PANTHER" id="PTHR43403">
    <property type="entry name" value="NAD-SPECIFIC GLUTAMATE DEHYDROGENASE"/>
    <property type="match status" value="1"/>
</dbReference>
<dbReference type="SUPFAM" id="SSF53223">
    <property type="entry name" value="Aminoacid dehydrogenase-like, N-terminal domain"/>
    <property type="match status" value="1"/>
</dbReference>
<dbReference type="InterPro" id="IPR007780">
    <property type="entry name" value="NAD_Glu_DH_bac"/>
</dbReference>
<dbReference type="GO" id="GO:0006538">
    <property type="term" value="P:L-glutamate catabolic process"/>
    <property type="evidence" value="ECO:0007669"/>
    <property type="project" value="InterPro"/>
</dbReference>
<feature type="domain" description="NAD-glutamate dehydrogenase catalytic" evidence="2">
    <location>
        <begin position="753"/>
        <end position="1247"/>
    </location>
</feature>
<dbReference type="Pfam" id="PF21074">
    <property type="entry name" value="GDH_C"/>
    <property type="match status" value="1"/>
</dbReference>
<evidence type="ECO:0000259" key="4">
    <source>
        <dbReference type="Pfam" id="PF21075"/>
    </source>
</evidence>
<dbReference type="Pfam" id="PF21079">
    <property type="entry name" value="GDH_HM2"/>
    <property type="match status" value="1"/>
</dbReference>
<organism evidence="7 8">
    <name type="scientific">Halioxenophilus aromaticivorans</name>
    <dbReference type="NCBI Taxonomy" id="1306992"/>
    <lineage>
        <taxon>Bacteria</taxon>
        <taxon>Pseudomonadati</taxon>
        <taxon>Pseudomonadota</taxon>
        <taxon>Gammaproteobacteria</taxon>
        <taxon>Alteromonadales</taxon>
        <taxon>Alteromonadaceae</taxon>
        <taxon>Halioxenophilus</taxon>
    </lineage>
</organism>
<reference evidence="8" key="1">
    <citation type="journal article" date="2019" name="Int. J. Syst. Evol. Microbiol.">
        <title>The Global Catalogue of Microorganisms (GCM) 10K type strain sequencing project: providing services to taxonomists for standard genome sequencing and annotation.</title>
        <authorList>
            <consortium name="The Broad Institute Genomics Platform"/>
            <consortium name="The Broad Institute Genome Sequencing Center for Infectious Disease"/>
            <person name="Wu L."/>
            <person name="Ma J."/>
        </authorList>
    </citation>
    <scope>NUCLEOTIDE SEQUENCE [LARGE SCALE GENOMIC DNA]</scope>
    <source>
        <strain evidence="8">JCM 19134</strain>
    </source>
</reference>
<dbReference type="InterPro" id="IPR028971">
    <property type="entry name" value="NAD-GDH_cat"/>
</dbReference>
<feature type="domain" description="NAD-glutamate dehydrogenase ACT2" evidence="5">
    <location>
        <begin position="429"/>
        <end position="518"/>
    </location>
</feature>
<dbReference type="PANTHER" id="PTHR43403:SF1">
    <property type="entry name" value="NAD-SPECIFIC GLUTAMATE DEHYDROGENASE"/>
    <property type="match status" value="1"/>
</dbReference>
<dbReference type="Proteomes" id="UP001409585">
    <property type="component" value="Unassembled WGS sequence"/>
</dbReference>
<evidence type="ECO:0000259" key="2">
    <source>
        <dbReference type="Pfam" id="PF05088"/>
    </source>
</evidence>
<dbReference type="InterPro" id="IPR049064">
    <property type="entry name" value="NAD_Glu_DH_ACT3"/>
</dbReference>
<feature type="domain" description="NAD-glutamate dehydrogenase N-terminal ACT1" evidence="4">
    <location>
        <begin position="46"/>
        <end position="195"/>
    </location>
</feature>
<dbReference type="InterPro" id="IPR046346">
    <property type="entry name" value="Aminoacid_DH-like_N_sf"/>
</dbReference>